<keyword evidence="5 8" id="KW-0812">Transmembrane</keyword>
<dbReference type="InterPro" id="IPR013525">
    <property type="entry name" value="ABC2_TM"/>
</dbReference>
<evidence type="ECO:0000256" key="1">
    <source>
        <dbReference type="ARBA" id="ARBA00004651"/>
    </source>
</evidence>
<dbReference type="GO" id="GO:0015920">
    <property type="term" value="P:lipopolysaccharide transport"/>
    <property type="evidence" value="ECO:0007669"/>
    <property type="project" value="TreeGrafter"/>
</dbReference>
<reference evidence="10 11" key="1">
    <citation type="submission" date="2019-02" db="EMBL/GenBank/DDBJ databases">
        <title>Draft genome sequence of Amycolatopsis sp. 8-3EHSu isolated from roots of Suaeda maritima.</title>
        <authorList>
            <person name="Duangmal K."/>
            <person name="Chantavorakit T."/>
        </authorList>
    </citation>
    <scope>NUCLEOTIDE SEQUENCE [LARGE SCALE GENOMIC DNA]</scope>
    <source>
        <strain evidence="10 11">8-3EHSu</strain>
    </source>
</reference>
<feature type="transmembrane region" description="Helical" evidence="8">
    <location>
        <begin position="144"/>
        <end position="162"/>
    </location>
</feature>
<accession>A0A4Q7J4Q5</accession>
<feature type="transmembrane region" description="Helical" evidence="8">
    <location>
        <begin position="182"/>
        <end position="208"/>
    </location>
</feature>
<dbReference type="Proteomes" id="UP000292003">
    <property type="component" value="Unassembled WGS sequence"/>
</dbReference>
<dbReference type="PANTHER" id="PTHR30413:SF10">
    <property type="entry name" value="CAPSULE POLYSACCHARIDE EXPORT INNER-MEMBRANE PROTEIN CTRC"/>
    <property type="match status" value="1"/>
</dbReference>
<evidence type="ECO:0000256" key="4">
    <source>
        <dbReference type="ARBA" id="ARBA00022475"/>
    </source>
</evidence>
<dbReference type="PANTHER" id="PTHR30413">
    <property type="entry name" value="INNER MEMBRANE TRANSPORT PERMEASE"/>
    <property type="match status" value="1"/>
</dbReference>
<dbReference type="RefSeq" id="WP_130477121.1">
    <property type="nucleotide sequence ID" value="NZ_SFCC01000010.1"/>
</dbReference>
<keyword evidence="7 8" id="KW-0472">Membrane</keyword>
<gene>
    <name evidence="10" type="ORF">EWH70_20770</name>
</gene>
<feature type="transmembrane region" description="Helical" evidence="8">
    <location>
        <begin position="220"/>
        <end position="238"/>
    </location>
</feature>
<dbReference type="EMBL" id="SFCC01000010">
    <property type="protein sequence ID" value="RZQ62029.1"/>
    <property type="molecule type" value="Genomic_DNA"/>
</dbReference>
<dbReference type="OrthoDB" id="9796017at2"/>
<name>A0A4Q7J4Q5_9PSEU</name>
<feature type="transmembrane region" description="Helical" evidence="8">
    <location>
        <begin position="54"/>
        <end position="74"/>
    </location>
</feature>
<comment type="similarity">
    <text evidence="2">Belongs to the ABC-2 integral membrane protein family.</text>
</comment>
<dbReference type="GO" id="GO:0005886">
    <property type="term" value="C:plasma membrane"/>
    <property type="evidence" value="ECO:0007669"/>
    <property type="project" value="UniProtKB-SubCell"/>
</dbReference>
<dbReference type="GO" id="GO:0140359">
    <property type="term" value="F:ABC-type transporter activity"/>
    <property type="evidence" value="ECO:0007669"/>
    <property type="project" value="InterPro"/>
</dbReference>
<comment type="subcellular location">
    <subcellularLocation>
        <location evidence="1">Cell membrane</location>
        <topology evidence="1">Multi-pass membrane protein</topology>
    </subcellularLocation>
</comment>
<feature type="domain" description="ABC-2 type transporter transmembrane" evidence="9">
    <location>
        <begin position="38"/>
        <end position="241"/>
    </location>
</feature>
<sequence length="314" mass="34461">MHATSTSVAPPAPPLSDSRTFKRAFADLKAGFRARELWSHLGWQDIKQRYRRSVLGPLWITISQAVIAVGLGGLYSVLFNAPVATFLPYVATGMIIWTFISGCLTEGMEVFISNEGLIKQLPAPLSVYALRTVWRQALMFGHNFLVYIAMALIFVGTLGNPYTLQGNGACEAGSSWTCHPGIGFDILLAVVGFALIAINAGWVTMLLGIISTRFRDIPQVIAALVQLMFYMTPIVWPLDQVTAVTGTKRDLADTVLPIIQFNPIYHLVQVVRAPLLGQHISPVSWIAVVGMAVVGWGLALIAMRNYRARVSYWV</sequence>
<keyword evidence="4" id="KW-1003">Cell membrane</keyword>
<keyword evidence="11" id="KW-1185">Reference proteome</keyword>
<evidence type="ECO:0000256" key="7">
    <source>
        <dbReference type="ARBA" id="ARBA00023136"/>
    </source>
</evidence>
<keyword evidence="3" id="KW-0813">Transport</keyword>
<proteinExistence type="inferred from homology"/>
<feature type="transmembrane region" description="Helical" evidence="8">
    <location>
        <begin position="86"/>
        <end position="104"/>
    </location>
</feature>
<evidence type="ECO:0000256" key="3">
    <source>
        <dbReference type="ARBA" id="ARBA00022448"/>
    </source>
</evidence>
<evidence type="ECO:0000256" key="8">
    <source>
        <dbReference type="SAM" id="Phobius"/>
    </source>
</evidence>
<evidence type="ECO:0000259" key="9">
    <source>
        <dbReference type="Pfam" id="PF01061"/>
    </source>
</evidence>
<feature type="transmembrane region" description="Helical" evidence="8">
    <location>
        <begin position="283"/>
        <end position="303"/>
    </location>
</feature>
<evidence type="ECO:0000256" key="5">
    <source>
        <dbReference type="ARBA" id="ARBA00022692"/>
    </source>
</evidence>
<evidence type="ECO:0000256" key="6">
    <source>
        <dbReference type="ARBA" id="ARBA00022989"/>
    </source>
</evidence>
<evidence type="ECO:0000256" key="2">
    <source>
        <dbReference type="ARBA" id="ARBA00007783"/>
    </source>
</evidence>
<keyword evidence="6 8" id="KW-1133">Transmembrane helix</keyword>
<protein>
    <submittedName>
        <fullName evidence="10">ABC transporter permease</fullName>
    </submittedName>
</protein>
<evidence type="ECO:0000313" key="11">
    <source>
        <dbReference type="Proteomes" id="UP000292003"/>
    </source>
</evidence>
<organism evidence="10 11">
    <name type="scientific">Amycolatopsis suaedae</name>
    <dbReference type="NCBI Taxonomy" id="2510978"/>
    <lineage>
        <taxon>Bacteria</taxon>
        <taxon>Bacillati</taxon>
        <taxon>Actinomycetota</taxon>
        <taxon>Actinomycetes</taxon>
        <taxon>Pseudonocardiales</taxon>
        <taxon>Pseudonocardiaceae</taxon>
        <taxon>Amycolatopsis</taxon>
    </lineage>
</organism>
<evidence type="ECO:0000313" key="10">
    <source>
        <dbReference type="EMBL" id="RZQ62029.1"/>
    </source>
</evidence>
<comment type="caution">
    <text evidence="10">The sequence shown here is derived from an EMBL/GenBank/DDBJ whole genome shotgun (WGS) entry which is preliminary data.</text>
</comment>
<dbReference type="AlphaFoldDB" id="A0A4Q7J4Q5"/>
<dbReference type="Pfam" id="PF01061">
    <property type="entry name" value="ABC2_membrane"/>
    <property type="match status" value="1"/>
</dbReference>